<sequence length="270" mass="31435">MLVIRIVNSCKFLLRPQWLSHVLAPTSSATVCTSSAKLGATYIPDKTLQEMPKDFKENPELRPMYPPKARLLIFPDTWFQAFYQFTGVTGPYLLVGGLSLFIIQKELLGAQHEMIVFLSRLALFVYLGRKFGTYFARWAEYDVQDLEKYRDDRVNQHLNLMKNSVATSGQKIKCYSTVVPMVYEAKRENVALQLEVEYRKRLVAAHKEVKKRLDYMVDIVGVRREFQRRNLIDWVVNEVKKSITPERERETLQSCLVHLKQIADRSQLLV</sequence>
<keyword evidence="5 9" id="KW-0999">Mitochondrion inner membrane</keyword>
<dbReference type="PANTHER" id="PTHR12733">
    <property type="entry name" value="MITOCHONDRIAL ATP SYNTHASE B CHAIN"/>
    <property type="match status" value="1"/>
</dbReference>
<evidence type="ECO:0000256" key="4">
    <source>
        <dbReference type="ARBA" id="ARBA00022781"/>
    </source>
</evidence>
<proteinExistence type="inferred from homology"/>
<dbReference type="GO" id="GO:0005743">
    <property type="term" value="C:mitochondrial inner membrane"/>
    <property type="evidence" value="ECO:0007669"/>
    <property type="project" value="UniProtKB-SubCell"/>
</dbReference>
<protein>
    <recommendedName>
        <fullName evidence="9">ATP synthase subunit b</fullName>
    </recommendedName>
</protein>
<evidence type="ECO:0000256" key="9">
    <source>
        <dbReference type="RuleBase" id="RU368017"/>
    </source>
</evidence>
<gene>
    <name evidence="10" type="ORF">SBAD_LOCUS5935</name>
</gene>
<dbReference type="PANTHER" id="PTHR12733:SF3">
    <property type="entry name" value="ATP SYNTHASE F(0) COMPLEX SUBUNIT B1, MITOCHONDRIAL"/>
    <property type="match status" value="1"/>
</dbReference>
<keyword evidence="8 9" id="KW-0472">Membrane</keyword>
<comment type="function">
    <text evidence="9">Subunit b, of the mitochondrial membrane ATP synthase complex (F(1)F(0) ATP synthase or Complex V) that produces ATP from ADP in the presence of a proton gradient across the membrane which is generated by electron transport complexes of the respiratory chain. ATP synthase complex consist of a soluble F(1) head domain - the catalytic core - and a membrane F(1) domain - the membrane proton channel. These two domains are linked by a central stalk rotating inside the F(1) region and a stationary peripheral stalk. During catalysis, ATP synthesis in the catalytic domain of F(1) is coupled via a rotary mechanism of the central stalk subunits to proton translocation. In vivo, can only synthesize ATP although its ATP hydrolase activity can be activated artificially in vitro. Part of the complex F(0) domain. Part of the complex F(0) domain and the peripheric stalk, which acts as a stator to hold the catalytic alpha(3)beta(3) subcomplex and subunit a/ATP6 static relative to the rotary elements.</text>
</comment>
<accession>A0A183IQN8</accession>
<comment type="subcellular location">
    <subcellularLocation>
        <location evidence="9">Mitochondrion</location>
    </subcellularLocation>
    <subcellularLocation>
        <location evidence="9">Mitochondrion inner membrane</location>
    </subcellularLocation>
</comment>
<comment type="subunit">
    <text evidence="9">F-type ATPases have 2 components, CF(1) - the catalytic core - and CF(0) - the membrane proton channel. CF(1) and CF(0) have multiple subunits.</text>
</comment>
<keyword evidence="2 9" id="KW-0813">Transport</keyword>
<evidence type="ECO:0000313" key="10">
    <source>
        <dbReference type="EMBL" id="VDP08709.1"/>
    </source>
</evidence>
<dbReference type="SUPFAM" id="SSF161060">
    <property type="entry name" value="ATP synthase B chain-like"/>
    <property type="match status" value="1"/>
</dbReference>
<dbReference type="GO" id="GO:0046933">
    <property type="term" value="F:proton-transporting ATP synthase activity, rotational mechanism"/>
    <property type="evidence" value="ECO:0007669"/>
    <property type="project" value="TreeGrafter"/>
</dbReference>
<evidence type="ECO:0000313" key="12">
    <source>
        <dbReference type="WBParaSite" id="SBAD_0000617001-mRNA-1"/>
    </source>
</evidence>
<dbReference type="Gene3D" id="1.20.5.2210">
    <property type="match status" value="1"/>
</dbReference>
<name>A0A183IQN8_9BILA</name>
<evidence type="ECO:0000256" key="3">
    <source>
        <dbReference type="ARBA" id="ARBA00022547"/>
    </source>
</evidence>
<dbReference type="Proteomes" id="UP000270296">
    <property type="component" value="Unassembled WGS sequence"/>
</dbReference>
<dbReference type="OrthoDB" id="67388at2759"/>
<evidence type="ECO:0000256" key="2">
    <source>
        <dbReference type="ARBA" id="ARBA00022448"/>
    </source>
</evidence>
<evidence type="ECO:0000256" key="1">
    <source>
        <dbReference type="ARBA" id="ARBA00007479"/>
    </source>
</evidence>
<reference evidence="12" key="1">
    <citation type="submission" date="2016-06" db="UniProtKB">
        <authorList>
            <consortium name="WormBaseParasite"/>
        </authorList>
    </citation>
    <scope>IDENTIFICATION</scope>
</reference>
<reference evidence="10 11" key="2">
    <citation type="submission" date="2018-11" db="EMBL/GenBank/DDBJ databases">
        <authorList>
            <consortium name="Pathogen Informatics"/>
        </authorList>
    </citation>
    <scope>NUCLEOTIDE SEQUENCE [LARGE SCALE GENOMIC DNA]</scope>
</reference>
<evidence type="ECO:0000256" key="8">
    <source>
        <dbReference type="ARBA" id="ARBA00023136"/>
    </source>
</evidence>
<keyword evidence="11" id="KW-1185">Reference proteome</keyword>
<keyword evidence="3 9" id="KW-0138">CF(0)</keyword>
<dbReference type="InterPro" id="IPR008688">
    <property type="entry name" value="ATP_synth_Bsub_B/MI25"/>
</dbReference>
<keyword evidence="4 9" id="KW-0375">Hydrogen ion transport</keyword>
<dbReference type="EMBL" id="UZAM01009356">
    <property type="protein sequence ID" value="VDP08709.1"/>
    <property type="molecule type" value="Genomic_DNA"/>
</dbReference>
<organism evidence="12">
    <name type="scientific">Soboliphyme baturini</name>
    <dbReference type="NCBI Taxonomy" id="241478"/>
    <lineage>
        <taxon>Eukaryota</taxon>
        <taxon>Metazoa</taxon>
        <taxon>Ecdysozoa</taxon>
        <taxon>Nematoda</taxon>
        <taxon>Enoplea</taxon>
        <taxon>Dorylaimia</taxon>
        <taxon>Dioctophymatida</taxon>
        <taxon>Dioctophymatoidea</taxon>
        <taxon>Soboliphymatidae</taxon>
        <taxon>Soboliphyme</taxon>
    </lineage>
</organism>
<keyword evidence="7 9" id="KW-0496">Mitochondrion</keyword>
<dbReference type="InterPro" id="IPR013837">
    <property type="entry name" value="ATP_synth_F0_suB"/>
</dbReference>
<dbReference type="WBParaSite" id="SBAD_0000617001-mRNA-1">
    <property type="protein sequence ID" value="SBAD_0000617001-mRNA-1"/>
    <property type="gene ID" value="SBAD_0000617001"/>
</dbReference>
<evidence type="ECO:0000256" key="5">
    <source>
        <dbReference type="ARBA" id="ARBA00022792"/>
    </source>
</evidence>
<dbReference type="AlphaFoldDB" id="A0A183IQN8"/>
<evidence type="ECO:0000256" key="7">
    <source>
        <dbReference type="ARBA" id="ARBA00023128"/>
    </source>
</evidence>
<comment type="similarity">
    <text evidence="1 9">Belongs to the eukaryotic ATPase B chain family.</text>
</comment>
<keyword evidence="6 9" id="KW-0406">Ion transport</keyword>
<dbReference type="Pfam" id="PF05405">
    <property type="entry name" value="Mt_ATP-synt_B"/>
    <property type="match status" value="1"/>
</dbReference>
<evidence type="ECO:0000313" key="11">
    <source>
        <dbReference type="Proteomes" id="UP000270296"/>
    </source>
</evidence>
<evidence type="ECO:0000256" key="6">
    <source>
        <dbReference type="ARBA" id="ARBA00023065"/>
    </source>
</evidence>
<dbReference type="GO" id="GO:0045259">
    <property type="term" value="C:proton-transporting ATP synthase complex"/>
    <property type="evidence" value="ECO:0007669"/>
    <property type="project" value="UniProtKB-KW"/>
</dbReference>